<dbReference type="InterPro" id="IPR017441">
    <property type="entry name" value="Protein_kinase_ATP_BS"/>
</dbReference>
<dbReference type="PROSITE" id="PS00108">
    <property type="entry name" value="PROTEIN_KINASE_ST"/>
    <property type="match status" value="1"/>
</dbReference>
<dbReference type="CDD" id="cd14066">
    <property type="entry name" value="STKc_IRAK"/>
    <property type="match status" value="1"/>
</dbReference>
<keyword evidence="3" id="KW-0808">Transferase</keyword>
<evidence type="ECO:0000256" key="9">
    <source>
        <dbReference type="ARBA" id="ARBA00022840"/>
    </source>
</evidence>
<dbReference type="GO" id="GO:0005524">
    <property type="term" value="F:ATP binding"/>
    <property type="evidence" value="ECO:0007669"/>
    <property type="project" value="UniProtKB-UniRule"/>
</dbReference>
<dbReference type="Pfam" id="PF01657">
    <property type="entry name" value="Stress-antifung"/>
    <property type="match status" value="2"/>
</dbReference>
<feature type="binding site" evidence="16">
    <location>
        <position position="313"/>
    </location>
    <ligand>
        <name>ATP</name>
        <dbReference type="ChEBI" id="CHEBI:30616"/>
    </ligand>
</feature>
<keyword evidence="2" id="KW-0723">Serine/threonine-protein kinase</keyword>
<evidence type="ECO:0000256" key="16">
    <source>
        <dbReference type="PROSITE-ProRule" id="PRU10141"/>
    </source>
</evidence>
<dbReference type="InterPro" id="IPR011009">
    <property type="entry name" value="Kinase-like_dom_sf"/>
</dbReference>
<dbReference type="RefSeq" id="XP_027364752.1">
    <property type="nucleotide sequence ID" value="XM_027508951.1"/>
</dbReference>
<dbReference type="KEGG" id="aprc:113871855"/>
<dbReference type="PROSITE" id="PS50011">
    <property type="entry name" value="PROTEIN_KINASE_DOM"/>
    <property type="match status" value="1"/>
</dbReference>
<dbReference type="InterPro" id="IPR000719">
    <property type="entry name" value="Prot_kinase_dom"/>
</dbReference>
<keyword evidence="12" id="KW-0675">Receptor</keyword>
<evidence type="ECO:0000313" key="21">
    <source>
        <dbReference type="RefSeq" id="XP_027364752.1"/>
    </source>
</evidence>
<dbReference type="GO" id="GO:0006979">
    <property type="term" value="P:response to oxidative stress"/>
    <property type="evidence" value="ECO:0007669"/>
    <property type="project" value="UniProtKB-ARBA"/>
</dbReference>
<dbReference type="SMART" id="SM00220">
    <property type="entry name" value="S_TKc"/>
    <property type="match status" value="1"/>
</dbReference>
<feature type="signal peptide" evidence="17">
    <location>
        <begin position="1"/>
        <end position="23"/>
    </location>
</feature>
<comment type="subcellular location">
    <subcellularLocation>
        <location evidence="1">Membrane</location>
        <topology evidence="1">Single-pass membrane protein</topology>
    </subcellularLocation>
</comment>
<evidence type="ECO:0000256" key="10">
    <source>
        <dbReference type="ARBA" id="ARBA00022989"/>
    </source>
</evidence>
<dbReference type="PROSITE" id="PS51473">
    <property type="entry name" value="GNK2"/>
    <property type="match status" value="2"/>
</dbReference>
<reference evidence="20" key="1">
    <citation type="journal article" date="2019" name="Toxins">
        <title>Detection of Abrin-Like and Prepropulchellin-Like Toxin Genes and Transcripts Using Whole Genome Sequencing and Full-Length Transcript Sequencing of Abrus precatorius.</title>
        <authorList>
            <person name="Hovde B.T."/>
            <person name="Daligault H.E."/>
            <person name="Hanschen E.R."/>
            <person name="Kunde Y.A."/>
            <person name="Johnson M.B."/>
            <person name="Starkenburg S.R."/>
            <person name="Johnson S.L."/>
        </authorList>
    </citation>
    <scope>NUCLEOTIDE SEQUENCE [LARGE SCALE GENOMIC DNA]</scope>
</reference>
<evidence type="ECO:0000256" key="11">
    <source>
        <dbReference type="ARBA" id="ARBA00023136"/>
    </source>
</evidence>
<feature type="domain" description="Protein kinase" evidence="18">
    <location>
        <begin position="285"/>
        <end position="562"/>
    </location>
</feature>
<sequence length="612" mass="69147">MHIINFSITPLALFSAFLLLIHARESDPPYTVHQCKNQTFYQPNTTFQSNLNTLFSSLISNSSLQSNNGFYTTTVGQNTTDVVNGLFLCRGDVNATLCHGCVATAANDITRLCPNDRESIIWSDFCMLHYSESTLNNNIDTGLSVHDTRVINSNIDKFNQLFAELLYGLAEKAAAAVEIKYAAGEKGFTSTQTLYGMAQCVPELTREGCTACLQSAIRSLTMYSVRAEFMFPACHIRYQLYPFLYNTTSEMPRVPSPSSATSYFMCEDESLRFDLATIEAVTNGFSDEHKIGEGGFGEVYKGTLPNGQEIAVKRLSRSSRQGDLEFKNEASLVAQLQHRNLVRLLGFCLERKERILVYEFIPNSSLDNFLFDRENEEELDWARRYQIIVGIARGMKYLHEDSRLRIIHRDLKASNVLLDANMNPKISDFGLAKISPNDQSQVNAATRRIVGTYGYMSPEYAMHGKYSVKSDVFSFGVLVLEIIHGKKNSSYYLSHESDDLLSITWKNWTNQTPFLILDPRLNGSYSRNEVRRCIQIALLCAQENPVDRPSMATIVIALSSYSITLAQPRQPASYLRWRTAPDRLRHQRDSDGNRRTTPSCPNDSLITEVYPR</sequence>
<dbReference type="InterPro" id="IPR038408">
    <property type="entry name" value="GNK2_sf"/>
</dbReference>
<keyword evidence="4" id="KW-0812">Transmembrane</keyword>
<evidence type="ECO:0000256" key="17">
    <source>
        <dbReference type="SAM" id="SignalP"/>
    </source>
</evidence>
<dbReference type="SUPFAM" id="SSF56112">
    <property type="entry name" value="Protein kinase-like (PK-like)"/>
    <property type="match status" value="1"/>
</dbReference>
<feature type="chain" id="PRO_5034942108" evidence="17">
    <location>
        <begin position="24"/>
        <end position="612"/>
    </location>
</feature>
<dbReference type="Proteomes" id="UP000694853">
    <property type="component" value="Unplaced"/>
</dbReference>
<comment type="catalytic activity">
    <reaction evidence="14">
        <text>L-seryl-[protein] + ATP = O-phospho-L-seryl-[protein] + ADP + H(+)</text>
        <dbReference type="Rhea" id="RHEA:17989"/>
        <dbReference type="Rhea" id="RHEA-COMP:9863"/>
        <dbReference type="Rhea" id="RHEA-COMP:11604"/>
        <dbReference type="ChEBI" id="CHEBI:15378"/>
        <dbReference type="ChEBI" id="CHEBI:29999"/>
        <dbReference type="ChEBI" id="CHEBI:30616"/>
        <dbReference type="ChEBI" id="CHEBI:83421"/>
        <dbReference type="ChEBI" id="CHEBI:456216"/>
    </reaction>
</comment>
<keyword evidence="11" id="KW-0472">Membrane</keyword>
<evidence type="ECO:0000256" key="7">
    <source>
        <dbReference type="ARBA" id="ARBA00022741"/>
    </source>
</evidence>
<organism evidence="20 21">
    <name type="scientific">Abrus precatorius</name>
    <name type="common">Indian licorice</name>
    <name type="synonym">Glycine abrus</name>
    <dbReference type="NCBI Taxonomy" id="3816"/>
    <lineage>
        <taxon>Eukaryota</taxon>
        <taxon>Viridiplantae</taxon>
        <taxon>Streptophyta</taxon>
        <taxon>Embryophyta</taxon>
        <taxon>Tracheophyta</taxon>
        <taxon>Spermatophyta</taxon>
        <taxon>Magnoliopsida</taxon>
        <taxon>eudicotyledons</taxon>
        <taxon>Gunneridae</taxon>
        <taxon>Pentapetalae</taxon>
        <taxon>rosids</taxon>
        <taxon>fabids</taxon>
        <taxon>Fabales</taxon>
        <taxon>Fabaceae</taxon>
        <taxon>Papilionoideae</taxon>
        <taxon>50 kb inversion clade</taxon>
        <taxon>NPAAA clade</taxon>
        <taxon>indigoferoid/millettioid clade</taxon>
        <taxon>Abreae</taxon>
        <taxon>Abrus</taxon>
    </lineage>
</organism>
<dbReference type="Pfam" id="PF07714">
    <property type="entry name" value="PK_Tyr_Ser-Thr"/>
    <property type="match status" value="1"/>
</dbReference>
<keyword evidence="6" id="KW-0677">Repeat</keyword>
<feature type="domain" description="Gnk2-homologous" evidence="19">
    <location>
        <begin position="139"/>
        <end position="243"/>
    </location>
</feature>
<dbReference type="InterPro" id="IPR002902">
    <property type="entry name" value="GNK2"/>
</dbReference>
<keyword evidence="20" id="KW-1185">Reference proteome</keyword>
<dbReference type="GO" id="GO:0042742">
    <property type="term" value="P:defense response to bacterium"/>
    <property type="evidence" value="ECO:0007669"/>
    <property type="project" value="TreeGrafter"/>
</dbReference>
<dbReference type="GO" id="GO:0004674">
    <property type="term" value="F:protein serine/threonine kinase activity"/>
    <property type="evidence" value="ECO:0007669"/>
    <property type="project" value="UniProtKB-KW"/>
</dbReference>
<comment type="catalytic activity">
    <reaction evidence="15">
        <text>L-threonyl-[protein] + ATP = O-phospho-L-threonyl-[protein] + ADP + H(+)</text>
        <dbReference type="Rhea" id="RHEA:46608"/>
        <dbReference type="Rhea" id="RHEA-COMP:11060"/>
        <dbReference type="Rhea" id="RHEA-COMP:11605"/>
        <dbReference type="ChEBI" id="CHEBI:15378"/>
        <dbReference type="ChEBI" id="CHEBI:30013"/>
        <dbReference type="ChEBI" id="CHEBI:30616"/>
        <dbReference type="ChEBI" id="CHEBI:61977"/>
        <dbReference type="ChEBI" id="CHEBI:456216"/>
    </reaction>
</comment>
<keyword evidence="10" id="KW-1133">Transmembrane helix</keyword>
<proteinExistence type="predicted"/>
<name>A0A8B8MAB6_ABRPR</name>
<dbReference type="OrthoDB" id="688481at2759"/>
<dbReference type="Gene3D" id="3.30.430.20">
    <property type="entry name" value="Gnk2 domain, C-X8-C-X2-C motif"/>
    <property type="match status" value="2"/>
</dbReference>
<keyword evidence="8" id="KW-0418">Kinase</keyword>
<evidence type="ECO:0000259" key="19">
    <source>
        <dbReference type="PROSITE" id="PS51473"/>
    </source>
</evidence>
<keyword evidence="7 16" id="KW-0547">Nucleotide-binding</keyword>
<gene>
    <name evidence="21" type="primary">LOC113871855</name>
</gene>
<keyword evidence="13" id="KW-0325">Glycoprotein</keyword>
<evidence type="ECO:0000256" key="2">
    <source>
        <dbReference type="ARBA" id="ARBA00022527"/>
    </source>
</evidence>
<evidence type="ECO:0000256" key="3">
    <source>
        <dbReference type="ARBA" id="ARBA00022679"/>
    </source>
</evidence>
<dbReference type="FunFam" id="3.30.200.20:FF:000142">
    <property type="entry name" value="Cysteine-rich receptor-like protein kinase 10"/>
    <property type="match status" value="1"/>
</dbReference>
<dbReference type="PROSITE" id="PS00107">
    <property type="entry name" value="PROTEIN_KINASE_ATP"/>
    <property type="match status" value="1"/>
</dbReference>
<dbReference type="InterPro" id="IPR001245">
    <property type="entry name" value="Ser-Thr/Tyr_kinase_cat_dom"/>
</dbReference>
<dbReference type="FunFam" id="1.10.510.10:FF:000129">
    <property type="entry name" value="cysteine-rich receptor-like protein kinase 10"/>
    <property type="match status" value="1"/>
</dbReference>
<evidence type="ECO:0000256" key="12">
    <source>
        <dbReference type="ARBA" id="ARBA00023170"/>
    </source>
</evidence>
<dbReference type="PANTHER" id="PTHR27002">
    <property type="entry name" value="RECEPTOR-LIKE SERINE/THREONINE-PROTEIN KINASE SD1-8"/>
    <property type="match status" value="1"/>
</dbReference>
<dbReference type="GeneID" id="113871855"/>
<dbReference type="AlphaFoldDB" id="A0A8B8MAB6"/>
<evidence type="ECO:0000256" key="5">
    <source>
        <dbReference type="ARBA" id="ARBA00022729"/>
    </source>
</evidence>
<evidence type="ECO:0000256" key="15">
    <source>
        <dbReference type="ARBA" id="ARBA00047951"/>
    </source>
</evidence>
<evidence type="ECO:0000259" key="18">
    <source>
        <dbReference type="PROSITE" id="PS50011"/>
    </source>
</evidence>
<feature type="domain" description="Gnk2-homologous" evidence="19">
    <location>
        <begin position="29"/>
        <end position="135"/>
    </location>
</feature>
<dbReference type="Gene3D" id="3.30.200.20">
    <property type="entry name" value="Phosphorylase Kinase, domain 1"/>
    <property type="match status" value="1"/>
</dbReference>
<dbReference type="GO" id="GO:0005886">
    <property type="term" value="C:plasma membrane"/>
    <property type="evidence" value="ECO:0007669"/>
    <property type="project" value="TreeGrafter"/>
</dbReference>
<dbReference type="InterPro" id="IPR008271">
    <property type="entry name" value="Ser/Thr_kinase_AS"/>
</dbReference>
<reference evidence="21" key="2">
    <citation type="submission" date="2025-08" db="UniProtKB">
        <authorList>
            <consortium name="RefSeq"/>
        </authorList>
    </citation>
    <scope>IDENTIFICATION</scope>
    <source>
        <tissue evidence="21">Young leaves</tissue>
    </source>
</reference>
<protein>
    <submittedName>
        <fullName evidence="21">Cysteine-rich receptor-like protein kinase 25</fullName>
    </submittedName>
</protein>
<evidence type="ECO:0000256" key="14">
    <source>
        <dbReference type="ARBA" id="ARBA00047558"/>
    </source>
</evidence>
<evidence type="ECO:0000256" key="4">
    <source>
        <dbReference type="ARBA" id="ARBA00022692"/>
    </source>
</evidence>
<dbReference type="Gene3D" id="1.10.510.10">
    <property type="entry name" value="Transferase(Phosphotransferase) domain 1"/>
    <property type="match status" value="1"/>
</dbReference>
<accession>A0A8B8MAB6</accession>
<evidence type="ECO:0000313" key="20">
    <source>
        <dbReference type="Proteomes" id="UP000694853"/>
    </source>
</evidence>
<dbReference type="PANTHER" id="PTHR27002:SF1050">
    <property type="entry name" value="CYSTEINE-RICH RECEPTOR-LIKE PROTEIN KINASE 5"/>
    <property type="match status" value="1"/>
</dbReference>
<evidence type="ECO:0000256" key="1">
    <source>
        <dbReference type="ARBA" id="ARBA00004167"/>
    </source>
</evidence>
<keyword evidence="5 17" id="KW-0732">Signal</keyword>
<keyword evidence="9 16" id="KW-0067">ATP-binding</keyword>
<evidence type="ECO:0000256" key="13">
    <source>
        <dbReference type="ARBA" id="ARBA00023180"/>
    </source>
</evidence>
<evidence type="ECO:0000256" key="8">
    <source>
        <dbReference type="ARBA" id="ARBA00022777"/>
    </source>
</evidence>
<evidence type="ECO:0000256" key="6">
    <source>
        <dbReference type="ARBA" id="ARBA00022737"/>
    </source>
</evidence>
<dbReference type="CDD" id="cd23509">
    <property type="entry name" value="Gnk2-like"/>
    <property type="match status" value="2"/>
</dbReference>
<dbReference type="FunFam" id="3.30.430.20:FF:000003">
    <property type="entry name" value="Cysteine-rich RLK (RECEPTOR-like protein kinase) 10"/>
    <property type="match status" value="1"/>
</dbReference>